<accession>A0ABR4NVS8</accession>
<keyword evidence="5 10" id="KW-0812">Transmembrane</keyword>
<evidence type="ECO:0000313" key="12">
    <source>
        <dbReference type="Proteomes" id="UP001623330"/>
    </source>
</evidence>
<protein>
    <submittedName>
        <fullName evidence="11">Alpha-1,2-mannosyltransferase MNN2</fullName>
    </submittedName>
</protein>
<gene>
    <name evidence="11" type="ORF">RNJ44_04757</name>
</gene>
<evidence type="ECO:0000256" key="4">
    <source>
        <dbReference type="ARBA" id="ARBA00022679"/>
    </source>
</evidence>
<comment type="pathway">
    <text evidence="2">Protein modification; protein glycosylation.</text>
</comment>
<evidence type="ECO:0000256" key="2">
    <source>
        <dbReference type="ARBA" id="ARBA00004922"/>
    </source>
</evidence>
<evidence type="ECO:0000256" key="3">
    <source>
        <dbReference type="ARBA" id="ARBA00009105"/>
    </source>
</evidence>
<keyword evidence="8" id="KW-0333">Golgi apparatus</keyword>
<keyword evidence="9 10" id="KW-0472">Membrane</keyword>
<evidence type="ECO:0000256" key="8">
    <source>
        <dbReference type="ARBA" id="ARBA00023034"/>
    </source>
</evidence>
<comment type="caution">
    <text evidence="11">The sequence shown here is derived from an EMBL/GenBank/DDBJ whole genome shotgun (WGS) entry which is preliminary data.</text>
</comment>
<dbReference type="Pfam" id="PF11051">
    <property type="entry name" value="Mannosyl_trans3"/>
    <property type="match status" value="1"/>
</dbReference>
<evidence type="ECO:0000256" key="5">
    <source>
        <dbReference type="ARBA" id="ARBA00022692"/>
    </source>
</evidence>
<name>A0ABR4NVS8_9SACH</name>
<keyword evidence="4" id="KW-0808">Transferase</keyword>
<sequence length="608" mass="69399">MAMFVNKRFTKLVKLILAITGLIGLVYIISEFLDNGSASAIASRLSQETMDGFRKKYESFNGGSPLSILGSSKSDIRTEADILKLKDFYGTIFNLLKDYSPPGKSAREYDANCGLEGDTSARDDATPIWGRLSFDKLSGCLKVSSQEQQLLKNSHKLYVDKINQQVLPKNSYKGRGIVTVGGGKFSLMATSMINAIRKTGTTLPIEVFIPPADQGQEDFYCNTWLPKYNAKCIYITDILSEKMIESFTFEGYQFKSLALITSSFEDILLLDADNIPLQPLDKIFDSDIYKSAGLILWPDFWRRTTMPLFYEIAGMPYNKNKRVRNNFDDITPPEVYTKDMTDFSDVPFHDMEGTLPDPSTESGQLLISKGKHIPTLLLSLYYNVNGPSWYYPIFSQRAAGEGDKETFIAAAQYYALSYYQVKTLPGVDGYFRSDNNEFRGVGILQHNFIQDNAYYMQLFQHSNEKYNAIRQSGKRIPYDKDYSMSSVFNEFFSTKKPDSNEYTPNAGVMFVHCNLPKFDPLVSWENNDLIENGKHIRSFRNKKIISKYDIELENYKLFKENLCPYETGKGSFSYLDKKLSPEDWASMCKYIEDRCEYLESTHEESISN</sequence>
<proteinExistence type="inferred from homology"/>
<dbReference type="PANTHER" id="PTHR31646">
    <property type="entry name" value="ALPHA-1,2-MANNOSYLTRANSFERASE MNN2"/>
    <property type="match status" value="1"/>
</dbReference>
<reference evidence="11 12" key="1">
    <citation type="submission" date="2024-05" db="EMBL/GenBank/DDBJ databases">
        <title>Long read based assembly of the Candida bracarensis genome reveals expanded adhesin content.</title>
        <authorList>
            <person name="Marcet-Houben M."/>
            <person name="Ksiezopolska E."/>
            <person name="Gabaldon T."/>
        </authorList>
    </citation>
    <scope>NUCLEOTIDE SEQUENCE [LARGE SCALE GENOMIC DNA]</scope>
    <source>
        <strain evidence="11 12">CBM6</strain>
    </source>
</reference>
<comment type="similarity">
    <text evidence="3">Belongs to the MNN1/MNT family.</text>
</comment>
<feature type="transmembrane region" description="Helical" evidence="10">
    <location>
        <begin position="12"/>
        <end position="30"/>
    </location>
</feature>
<dbReference type="PANTHER" id="PTHR31646:SF1">
    <property type="entry name" value="ALPHA-1,2-MANNOSYLTRANSFERASE MNN2"/>
    <property type="match status" value="1"/>
</dbReference>
<evidence type="ECO:0000256" key="9">
    <source>
        <dbReference type="ARBA" id="ARBA00023136"/>
    </source>
</evidence>
<evidence type="ECO:0000256" key="7">
    <source>
        <dbReference type="ARBA" id="ARBA00022989"/>
    </source>
</evidence>
<keyword evidence="12" id="KW-1185">Reference proteome</keyword>
<dbReference type="InterPro" id="IPR022751">
    <property type="entry name" value="Alpha_mannosyltransferase"/>
</dbReference>
<evidence type="ECO:0000256" key="6">
    <source>
        <dbReference type="ARBA" id="ARBA00022968"/>
    </source>
</evidence>
<dbReference type="Proteomes" id="UP001623330">
    <property type="component" value="Unassembled WGS sequence"/>
</dbReference>
<keyword evidence="6" id="KW-0735">Signal-anchor</keyword>
<organism evidence="11 12">
    <name type="scientific">Nakaseomyces bracarensis</name>
    <dbReference type="NCBI Taxonomy" id="273131"/>
    <lineage>
        <taxon>Eukaryota</taxon>
        <taxon>Fungi</taxon>
        <taxon>Dikarya</taxon>
        <taxon>Ascomycota</taxon>
        <taxon>Saccharomycotina</taxon>
        <taxon>Saccharomycetes</taxon>
        <taxon>Saccharomycetales</taxon>
        <taxon>Saccharomycetaceae</taxon>
        <taxon>Nakaseomyces</taxon>
    </lineage>
</organism>
<dbReference type="EMBL" id="JBEVYD010000005">
    <property type="protein sequence ID" value="KAL3232841.1"/>
    <property type="molecule type" value="Genomic_DNA"/>
</dbReference>
<comment type="subcellular location">
    <subcellularLocation>
        <location evidence="1">Golgi apparatus membrane</location>
        <topology evidence="1">Single-pass type II membrane protein</topology>
    </subcellularLocation>
</comment>
<dbReference type="InterPro" id="IPR029044">
    <property type="entry name" value="Nucleotide-diphossugar_trans"/>
</dbReference>
<evidence type="ECO:0000256" key="10">
    <source>
        <dbReference type="SAM" id="Phobius"/>
    </source>
</evidence>
<dbReference type="SUPFAM" id="SSF53448">
    <property type="entry name" value="Nucleotide-diphospho-sugar transferases"/>
    <property type="match status" value="1"/>
</dbReference>
<keyword evidence="7 10" id="KW-1133">Transmembrane helix</keyword>
<evidence type="ECO:0000256" key="1">
    <source>
        <dbReference type="ARBA" id="ARBA00004323"/>
    </source>
</evidence>
<evidence type="ECO:0000313" key="11">
    <source>
        <dbReference type="EMBL" id="KAL3232841.1"/>
    </source>
</evidence>